<sequence>MISQEEFKRALELFEEEDQQWKELYEKMSYSQKVQFSLAVEDKWTKKVPGEERLEDDPED</sequence>
<reference evidence="1 2" key="1">
    <citation type="submission" date="2020-12" db="EMBL/GenBank/DDBJ databases">
        <authorList>
            <person name="Awala S.I."/>
            <person name="Gwak J.-H."/>
            <person name="Kim S.-J."/>
            <person name="Rhee S.-K."/>
        </authorList>
    </citation>
    <scope>NUCLEOTIDE SEQUENCE [LARGE SCALE GENOMIC DNA]</scope>
    <source>
        <strain evidence="1 2">IT5</strain>
    </source>
</reference>
<proteinExistence type="predicted"/>
<accession>A0ABX7PU74</accession>
<evidence type="ECO:0000313" key="1">
    <source>
        <dbReference type="EMBL" id="QSR86309.1"/>
    </source>
</evidence>
<dbReference type="EMBL" id="CP065956">
    <property type="protein sequence ID" value="QSR86309.1"/>
    <property type="molecule type" value="Genomic_DNA"/>
</dbReference>
<keyword evidence="2" id="KW-1185">Reference proteome</keyword>
<evidence type="ECO:0000313" key="2">
    <source>
        <dbReference type="Proteomes" id="UP000663088"/>
    </source>
</evidence>
<dbReference type="Proteomes" id="UP000663088">
    <property type="component" value="Chromosome"/>
</dbReference>
<name>A0ABX7PU74_9BACT</name>
<gene>
    <name evidence="1" type="ORF">EM20IM_07340</name>
</gene>
<protein>
    <submittedName>
        <fullName evidence="1">Uncharacterized protein</fullName>
    </submittedName>
</protein>
<dbReference type="RefSeq" id="WP_206845282.1">
    <property type="nucleotide sequence ID" value="NZ_CP065956.1"/>
</dbReference>
<organism evidence="1 2">
    <name type="scientific">Candidatus Methylacidiphilum infernorum</name>
    <dbReference type="NCBI Taxonomy" id="511746"/>
    <lineage>
        <taxon>Bacteria</taxon>
        <taxon>Pseudomonadati</taxon>
        <taxon>Verrucomicrobiota</taxon>
        <taxon>Methylacidiphilae</taxon>
        <taxon>Methylacidiphilales</taxon>
        <taxon>Methylacidiphilaceae</taxon>
        <taxon>Methylacidiphilum (ex Ratnadevi et al. 2023)</taxon>
    </lineage>
</organism>